<protein>
    <submittedName>
        <fullName evidence="2">DUF58 domain-containing protein</fullName>
    </submittedName>
</protein>
<evidence type="ECO:0000313" key="3">
    <source>
        <dbReference type="Proteomes" id="UP000734511"/>
    </source>
</evidence>
<reference evidence="2 3" key="1">
    <citation type="submission" date="2020-03" db="EMBL/GenBank/DDBJ databases">
        <title>WGS of actinomycetes isolated from Thailand.</title>
        <authorList>
            <person name="Thawai C."/>
        </authorList>
    </citation>
    <scope>NUCLEOTIDE SEQUENCE [LARGE SCALE GENOMIC DNA]</scope>
    <source>
        <strain evidence="2 3">PRB2-1</strain>
    </source>
</reference>
<evidence type="ECO:0000259" key="1">
    <source>
        <dbReference type="Pfam" id="PF01882"/>
    </source>
</evidence>
<organism evidence="2 3">
    <name type="scientific">Actinacidiphila epipremni</name>
    <dbReference type="NCBI Taxonomy" id="2053013"/>
    <lineage>
        <taxon>Bacteria</taxon>
        <taxon>Bacillati</taxon>
        <taxon>Actinomycetota</taxon>
        <taxon>Actinomycetes</taxon>
        <taxon>Kitasatosporales</taxon>
        <taxon>Streptomycetaceae</taxon>
        <taxon>Actinacidiphila</taxon>
    </lineage>
</organism>
<dbReference type="PANTHER" id="PTHR34351">
    <property type="entry name" value="SLR1927 PROTEIN-RELATED"/>
    <property type="match status" value="1"/>
</dbReference>
<feature type="domain" description="DUF58" evidence="1">
    <location>
        <begin position="93"/>
        <end position="197"/>
    </location>
</feature>
<dbReference type="RefSeq" id="WP_167983824.1">
    <property type="nucleotide sequence ID" value="NZ_JAATEJ010000011.1"/>
</dbReference>
<sequence>MRLGLREAGGSRRLEVGGRGWRAVSPPLPRGEWQVGEAVAEYEDVLGLAVRRVVTSPAGGTVRVRPRPPAGGVPWVGRLLGREEAAGFEIHALRGYLPGDDPRLVDWRSSLRTGALQVRERRDGGAAPAVVLLDTAAEDGPAFETAVDCAAGVALSVLDLGRPVVLAGVTAGPRRIEPGPGAAGVVLDLLTRVRPRPGAPAAPPPAGALTAGSRSAGALTVVATTRDPARWRPALSAPHGAAVCVHAVPPGAPARTPPQVPGLRVLRVAAPEDLAGEW</sequence>
<dbReference type="InterPro" id="IPR002881">
    <property type="entry name" value="DUF58"/>
</dbReference>
<proteinExistence type="predicted"/>
<accession>A0ABX0ZPM2</accession>
<name>A0ABX0ZPM2_9ACTN</name>
<evidence type="ECO:0000313" key="2">
    <source>
        <dbReference type="EMBL" id="NJP44970.1"/>
    </source>
</evidence>
<comment type="caution">
    <text evidence="2">The sequence shown here is derived from an EMBL/GenBank/DDBJ whole genome shotgun (WGS) entry which is preliminary data.</text>
</comment>
<dbReference type="Proteomes" id="UP000734511">
    <property type="component" value="Unassembled WGS sequence"/>
</dbReference>
<dbReference type="PANTHER" id="PTHR34351:SF1">
    <property type="entry name" value="SLR1927 PROTEIN"/>
    <property type="match status" value="1"/>
</dbReference>
<keyword evidence="3" id="KW-1185">Reference proteome</keyword>
<gene>
    <name evidence="2" type="ORF">HCN08_16420</name>
</gene>
<dbReference type="EMBL" id="JAATEJ010000011">
    <property type="protein sequence ID" value="NJP44970.1"/>
    <property type="molecule type" value="Genomic_DNA"/>
</dbReference>
<dbReference type="Pfam" id="PF01882">
    <property type="entry name" value="DUF58"/>
    <property type="match status" value="1"/>
</dbReference>